<keyword evidence="4" id="KW-0479">Metal-binding</keyword>
<evidence type="ECO:0000313" key="13">
    <source>
        <dbReference type="Proteomes" id="UP000553981"/>
    </source>
</evidence>
<dbReference type="GO" id="GO:0051604">
    <property type="term" value="P:protein maturation"/>
    <property type="evidence" value="ECO:0007669"/>
    <property type="project" value="TreeGrafter"/>
</dbReference>
<sequence length="774" mass="83896">MRDIVTRRLEMRRAYELRGVVQGVGFRPHVAKVAAQYPITGFVGNDDESVFIEAQGAREAVDGFMETMLATLPPLASVLHSSSTDLPEQKGETEFRIVPSRRRPGARTLIPPDTATCPDCQAEMADPTNRRYRYPFTTCTNCGPRATIMVDLPYDRDTTTMVKFPMCPACHQEYTNPTNRRYHAQPVSCYDCGPVLWVSPADAPDLWPPEGDRRPLIAAALDEARRRLRAGQILAVKGIGGFHLMCDARNEAAVARLRKRKDRGDKPFAVMVADAATAARLARLDADQLRTLQTAARPIVIAPFGQEYDLAPAIAPGLGDVGILLPYAPLHLELLSGECAQMALVATSGNLAGEPLCFTNQDAAERLAGIVDAFVFHDRDIHLPMEDSVFLANAHVTIPSRRSRGYAPLPVALPQPATVPILAVGGELKNTFCLAHGSWAHISGHIGDMGTLASQEAFDRAVTQLLNFQRQRPEKVVCDLHPNYSTVSWAERFAASHDIELTQVQHHVAHAYSLLAEHSCLDPAVVVSVDGTGYGTDGTIWGGEVLDIRGAQWQRSAHVPTFSLVGGDRAVRYPWRVALGIAHDWGMDWITEKISAEIGSQPGKSTELELVKSQLASGFGVSATTSCGRLFDAAAAILGIRTEVTYEAQAAMELEHVATSWANAHPEASLPQVGSYQELVEKLGEVDRPVGERAWAFHVGLAQLLGEQACQVAEQADTKTVGLTGGVALNRMFTRHFVSFLGEGGCRVLTHQNVPPNDGGLSLGQVWAAVLGAC</sequence>
<comment type="catalytic activity">
    <reaction evidence="7">
        <text>C-terminal L-cysteinyl-[HypE protein] + carbamoyl phosphate + ATP + H2O = C-terminal S-carboxamide-L-cysteinyl-[HypE protein] + AMP + phosphate + diphosphate + H(+)</text>
        <dbReference type="Rhea" id="RHEA:55636"/>
        <dbReference type="Rhea" id="RHEA-COMP:14247"/>
        <dbReference type="Rhea" id="RHEA-COMP:14392"/>
        <dbReference type="ChEBI" id="CHEBI:15377"/>
        <dbReference type="ChEBI" id="CHEBI:15378"/>
        <dbReference type="ChEBI" id="CHEBI:30616"/>
        <dbReference type="ChEBI" id="CHEBI:33019"/>
        <dbReference type="ChEBI" id="CHEBI:43474"/>
        <dbReference type="ChEBI" id="CHEBI:58228"/>
        <dbReference type="ChEBI" id="CHEBI:76913"/>
        <dbReference type="ChEBI" id="CHEBI:139126"/>
        <dbReference type="ChEBI" id="CHEBI:456215"/>
    </reaction>
</comment>
<dbReference type="RefSeq" id="WP_169761494.1">
    <property type="nucleotide sequence ID" value="NZ_JABCUI010000002.1"/>
</dbReference>
<dbReference type="AlphaFoldDB" id="A0A7Y0UHE0"/>
<keyword evidence="5" id="KW-0863">Zinc-finger</keyword>
<dbReference type="Pfam" id="PF00708">
    <property type="entry name" value="Acylphosphatase"/>
    <property type="match status" value="1"/>
</dbReference>
<dbReference type="PANTHER" id="PTHR42959">
    <property type="entry name" value="CARBAMOYLTRANSFERASE"/>
    <property type="match status" value="1"/>
</dbReference>
<dbReference type="UniPathway" id="UPA00335"/>
<dbReference type="Pfam" id="PF01300">
    <property type="entry name" value="Sua5_yciO_yrdC"/>
    <property type="match status" value="1"/>
</dbReference>
<feature type="active site" evidence="9">
    <location>
        <position position="45"/>
    </location>
</feature>
<evidence type="ECO:0000259" key="11">
    <source>
        <dbReference type="PROSITE" id="PS51163"/>
    </source>
</evidence>
<dbReference type="Gene3D" id="3.30.110.120">
    <property type="match status" value="1"/>
</dbReference>
<dbReference type="Gene3D" id="3.30.420.40">
    <property type="match status" value="1"/>
</dbReference>
<dbReference type="PIRSF" id="PIRSF006256">
    <property type="entry name" value="CMPcnvr_hdrg_mat"/>
    <property type="match status" value="1"/>
</dbReference>
<dbReference type="InterPro" id="IPR004421">
    <property type="entry name" value="Carbamoyltransferase_HypF"/>
</dbReference>
<dbReference type="InterPro" id="IPR041440">
    <property type="entry name" value="HypF_C"/>
</dbReference>
<keyword evidence="9" id="KW-0378">Hydrolase</keyword>
<dbReference type="GO" id="GO:0003725">
    <property type="term" value="F:double-stranded RNA binding"/>
    <property type="evidence" value="ECO:0007669"/>
    <property type="project" value="InterPro"/>
</dbReference>
<dbReference type="PROSITE" id="PS51163">
    <property type="entry name" value="YRDC"/>
    <property type="match status" value="1"/>
</dbReference>
<dbReference type="Proteomes" id="UP000553981">
    <property type="component" value="Unassembled WGS sequence"/>
</dbReference>
<name>A0A7Y0UHE0_9ACTO</name>
<evidence type="ECO:0000256" key="8">
    <source>
        <dbReference type="PIRNR" id="PIRNR006256"/>
    </source>
</evidence>
<evidence type="ECO:0000259" key="10">
    <source>
        <dbReference type="PROSITE" id="PS51160"/>
    </source>
</evidence>
<evidence type="ECO:0000256" key="3">
    <source>
        <dbReference type="ARBA" id="ARBA00022598"/>
    </source>
</evidence>
<feature type="domain" description="YrdC-like" evidence="11">
    <location>
        <begin position="218"/>
        <end position="405"/>
    </location>
</feature>
<dbReference type="InterPro" id="IPR006070">
    <property type="entry name" value="Sua5-like_dom"/>
</dbReference>
<evidence type="ECO:0000256" key="6">
    <source>
        <dbReference type="ARBA" id="ARBA00022833"/>
    </source>
</evidence>
<keyword evidence="12" id="KW-0808">Transferase</keyword>
<organism evidence="12 13">
    <name type="scientific">Mobiluncus curtisii</name>
    <dbReference type="NCBI Taxonomy" id="2051"/>
    <lineage>
        <taxon>Bacteria</taxon>
        <taxon>Bacillati</taxon>
        <taxon>Actinomycetota</taxon>
        <taxon>Actinomycetes</taxon>
        <taxon>Actinomycetales</taxon>
        <taxon>Actinomycetaceae</taxon>
        <taxon>Mobiluncus</taxon>
    </lineage>
</organism>
<dbReference type="PROSITE" id="PS51160">
    <property type="entry name" value="ACYLPHOSPHATASE_3"/>
    <property type="match status" value="1"/>
</dbReference>
<comment type="caution">
    <text evidence="12">The sequence shown here is derived from an EMBL/GenBank/DDBJ whole genome shotgun (WGS) entry which is preliminary data.</text>
</comment>
<dbReference type="InterPro" id="IPR011125">
    <property type="entry name" value="Znf_HypF"/>
</dbReference>
<evidence type="ECO:0000256" key="1">
    <source>
        <dbReference type="ARBA" id="ARBA00004711"/>
    </source>
</evidence>
<dbReference type="GO" id="GO:0016874">
    <property type="term" value="F:ligase activity"/>
    <property type="evidence" value="ECO:0007669"/>
    <property type="project" value="UniProtKB-UniRule"/>
</dbReference>
<comment type="pathway">
    <text evidence="1">Protein modification; [NiFe] hydrogenase maturation.</text>
</comment>
<comment type="similarity">
    <text evidence="2 8">Belongs to the carbamoyltransferase HypF family.</text>
</comment>
<keyword evidence="6" id="KW-0862">Zinc</keyword>
<dbReference type="GO" id="GO:0016743">
    <property type="term" value="F:carboxyl- or carbamoyltransferase activity"/>
    <property type="evidence" value="ECO:0007669"/>
    <property type="project" value="UniProtKB-UniRule"/>
</dbReference>
<dbReference type="Pfam" id="PF17788">
    <property type="entry name" value="HypF_C"/>
    <property type="match status" value="1"/>
</dbReference>
<dbReference type="PROSITE" id="PS00150">
    <property type="entry name" value="ACYLPHOSPHATASE_1"/>
    <property type="match status" value="1"/>
</dbReference>
<dbReference type="EMBL" id="JABCUI010000002">
    <property type="protein sequence ID" value="NMW87345.1"/>
    <property type="molecule type" value="Genomic_DNA"/>
</dbReference>
<comment type="catalytic activity">
    <reaction evidence="9">
        <text>an acyl phosphate + H2O = a carboxylate + phosphate + H(+)</text>
        <dbReference type="Rhea" id="RHEA:14965"/>
        <dbReference type="ChEBI" id="CHEBI:15377"/>
        <dbReference type="ChEBI" id="CHEBI:15378"/>
        <dbReference type="ChEBI" id="CHEBI:29067"/>
        <dbReference type="ChEBI" id="CHEBI:43474"/>
        <dbReference type="ChEBI" id="CHEBI:59918"/>
        <dbReference type="EC" id="3.6.1.7"/>
    </reaction>
</comment>
<dbReference type="InterPro" id="IPR055128">
    <property type="entry name" value="HypF_C_2"/>
</dbReference>
<reference evidence="12 13" key="1">
    <citation type="submission" date="2020-04" db="EMBL/GenBank/DDBJ databases">
        <title>Antimicrobial susceptibility and clonality of vaginal-derived multi-drug resistant Mobiluncus isolates in China.</title>
        <authorList>
            <person name="Zhang X."/>
        </authorList>
    </citation>
    <scope>NUCLEOTIDE SEQUENCE [LARGE SCALE GENOMIC DNA]</scope>
    <source>
        <strain evidence="12 13">19</strain>
    </source>
</reference>
<feature type="active site" evidence="9">
    <location>
        <position position="27"/>
    </location>
</feature>
<dbReference type="InterPro" id="IPR051060">
    <property type="entry name" value="Carbamoyltrans_HypF-like"/>
</dbReference>
<evidence type="ECO:0000256" key="4">
    <source>
        <dbReference type="ARBA" id="ARBA00022723"/>
    </source>
</evidence>
<dbReference type="InterPro" id="IPR017968">
    <property type="entry name" value="Acylphosphatase_CS"/>
</dbReference>
<evidence type="ECO:0000256" key="2">
    <source>
        <dbReference type="ARBA" id="ARBA00008097"/>
    </source>
</evidence>
<feature type="domain" description="Acylphosphatase-like" evidence="10">
    <location>
        <begin position="12"/>
        <end position="99"/>
    </location>
</feature>
<dbReference type="GO" id="GO:0008270">
    <property type="term" value="F:zinc ion binding"/>
    <property type="evidence" value="ECO:0007669"/>
    <property type="project" value="UniProtKB-KW"/>
</dbReference>
<dbReference type="PANTHER" id="PTHR42959:SF1">
    <property type="entry name" value="CARBAMOYLTRANSFERASE HYPF"/>
    <property type="match status" value="1"/>
</dbReference>
<proteinExistence type="inferred from homology"/>
<evidence type="ECO:0000256" key="7">
    <source>
        <dbReference type="ARBA" id="ARBA00048220"/>
    </source>
</evidence>
<protein>
    <recommendedName>
        <fullName evidence="8">Carbamoyltransferase</fullName>
        <ecNumber evidence="8">6.2.-.-</ecNumber>
    </recommendedName>
</protein>
<keyword evidence="3" id="KW-0436">Ligase</keyword>
<dbReference type="SUPFAM" id="SSF54975">
    <property type="entry name" value="Acylphosphatase/BLUF domain-like"/>
    <property type="match status" value="1"/>
</dbReference>
<dbReference type="InterPro" id="IPR036046">
    <property type="entry name" value="Acylphosphatase-like_dom_sf"/>
</dbReference>
<dbReference type="GO" id="GO:0003998">
    <property type="term" value="F:acylphosphatase activity"/>
    <property type="evidence" value="ECO:0007669"/>
    <property type="project" value="UniProtKB-EC"/>
</dbReference>
<dbReference type="Pfam" id="PF22521">
    <property type="entry name" value="HypF_C_2"/>
    <property type="match status" value="1"/>
</dbReference>
<evidence type="ECO:0000313" key="12">
    <source>
        <dbReference type="EMBL" id="NMW87345.1"/>
    </source>
</evidence>
<dbReference type="EC" id="6.2.-.-" evidence="8"/>
<dbReference type="Gene3D" id="3.30.420.360">
    <property type="match status" value="1"/>
</dbReference>
<dbReference type="InterPro" id="IPR001792">
    <property type="entry name" value="Acylphosphatase-like_dom"/>
</dbReference>
<dbReference type="NCBIfam" id="TIGR00143">
    <property type="entry name" value="hypF"/>
    <property type="match status" value="1"/>
</dbReference>
<dbReference type="Gene3D" id="3.90.870.50">
    <property type="match status" value="1"/>
</dbReference>
<dbReference type="SUPFAM" id="SSF55821">
    <property type="entry name" value="YrdC/RibB"/>
    <property type="match status" value="1"/>
</dbReference>
<evidence type="ECO:0000256" key="5">
    <source>
        <dbReference type="ARBA" id="ARBA00022771"/>
    </source>
</evidence>
<dbReference type="InterPro" id="IPR017945">
    <property type="entry name" value="DHBP_synth_RibB-like_a/b_dom"/>
</dbReference>
<dbReference type="Pfam" id="PF07503">
    <property type="entry name" value="zf-HYPF"/>
    <property type="match status" value="2"/>
</dbReference>
<evidence type="ECO:0000256" key="9">
    <source>
        <dbReference type="PROSITE-ProRule" id="PRU00520"/>
    </source>
</evidence>
<accession>A0A7Y0UHE0</accession>
<gene>
    <name evidence="12" type="primary">hypF</name>
    <name evidence="12" type="ORF">HHJ67_06205</name>
</gene>